<dbReference type="GO" id="GO:0016491">
    <property type="term" value="F:oxidoreductase activity"/>
    <property type="evidence" value="ECO:0007669"/>
    <property type="project" value="UniProtKB-KW"/>
</dbReference>
<sequence>MPSTLPTRQLGKNGPSVPAIGLGLMGLSMHYGPAPKDEERFKFLDRAIELGATFWDTADMYGDSETVLGNYFARTGTRDKIFLATKFGFEKGSINNINSSAEYLKQACDESLKSLQTDYIDLYYMHRVNPRTPIEETMRGLIEYGPSELSIETPAGTDLLATCRDLGVAVVAYSPLGRGLLGGAQDFSAEGDWRGMFPRFTGEVFSANQRVVQQLGALVRGKGCTTAQLCLAWVLAQEGVVPIPGTKKVKYLEENVAAAAVGVSAEEEREVRRIVEGVQGLRVPEGFLYQCFVDTDEEK</sequence>
<dbReference type="AlphaFoldDB" id="A0A6A6CF99"/>
<accession>A0A6A6CF99</accession>
<dbReference type="Proteomes" id="UP000799537">
    <property type="component" value="Unassembled WGS sequence"/>
</dbReference>
<organism evidence="3 4">
    <name type="scientific">Zasmidium cellare ATCC 36951</name>
    <dbReference type="NCBI Taxonomy" id="1080233"/>
    <lineage>
        <taxon>Eukaryota</taxon>
        <taxon>Fungi</taxon>
        <taxon>Dikarya</taxon>
        <taxon>Ascomycota</taxon>
        <taxon>Pezizomycotina</taxon>
        <taxon>Dothideomycetes</taxon>
        <taxon>Dothideomycetidae</taxon>
        <taxon>Mycosphaerellales</taxon>
        <taxon>Mycosphaerellaceae</taxon>
        <taxon>Zasmidium</taxon>
    </lineage>
</organism>
<dbReference type="RefSeq" id="XP_033666630.1">
    <property type="nucleotide sequence ID" value="XM_033817255.1"/>
</dbReference>
<evidence type="ECO:0000313" key="4">
    <source>
        <dbReference type="Proteomes" id="UP000799537"/>
    </source>
</evidence>
<dbReference type="PANTHER" id="PTHR43625:SF40">
    <property type="entry name" value="ALDO-KETO REDUCTASE YAKC [NADP(+)]"/>
    <property type="match status" value="1"/>
</dbReference>
<protein>
    <recommendedName>
        <fullName evidence="2">NADP-dependent oxidoreductase domain-containing protein</fullName>
    </recommendedName>
</protein>
<reference evidence="3" key="1">
    <citation type="journal article" date="2020" name="Stud. Mycol.">
        <title>101 Dothideomycetes genomes: a test case for predicting lifestyles and emergence of pathogens.</title>
        <authorList>
            <person name="Haridas S."/>
            <person name="Albert R."/>
            <person name="Binder M."/>
            <person name="Bloem J."/>
            <person name="Labutti K."/>
            <person name="Salamov A."/>
            <person name="Andreopoulos B."/>
            <person name="Baker S."/>
            <person name="Barry K."/>
            <person name="Bills G."/>
            <person name="Bluhm B."/>
            <person name="Cannon C."/>
            <person name="Castanera R."/>
            <person name="Culley D."/>
            <person name="Daum C."/>
            <person name="Ezra D."/>
            <person name="Gonzalez J."/>
            <person name="Henrissat B."/>
            <person name="Kuo A."/>
            <person name="Liang C."/>
            <person name="Lipzen A."/>
            <person name="Lutzoni F."/>
            <person name="Magnuson J."/>
            <person name="Mondo S."/>
            <person name="Nolan M."/>
            <person name="Ohm R."/>
            <person name="Pangilinan J."/>
            <person name="Park H.-J."/>
            <person name="Ramirez L."/>
            <person name="Alfaro M."/>
            <person name="Sun H."/>
            <person name="Tritt A."/>
            <person name="Yoshinaga Y."/>
            <person name="Zwiers L.-H."/>
            <person name="Turgeon B."/>
            <person name="Goodwin S."/>
            <person name="Spatafora J."/>
            <person name="Crous P."/>
            <person name="Grigoriev I."/>
        </authorList>
    </citation>
    <scope>NUCLEOTIDE SEQUENCE</scope>
    <source>
        <strain evidence="3">ATCC 36951</strain>
    </source>
</reference>
<proteinExistence type="predicted"/>
<dbReference type="InterPro" id="IPR036812">
    <property type="entry name" value="NAD(P)_OxRdtase_dom_sf"/>
</dbReference>
<keyword evidence="4" id="KW-1185">Reference proteome</keyword>
<dbReference type="GeneID" id="54570527"/>
<dbReference type="PANTHER" id="PTHR43625">
    <property type="entry name" value="AFLATOXIN B1 ALDEHYDE REDUCTASE"/>
    <property type="match status" value="1"/>
</dbReference>
<dbReference type="EMBL" id="ML993599">
    <property type="protein sequence ID" value="KAF2165741.1"/>
    <property type="molecule type" value="Genomic_DNA"/>
</dbReference>
<keyword evidence="1" id="KW-0560">Oxidoreductase</keyword>
<dbReference type="GO" id="GO:0005737">
    <property type="term" value="C:cytoplasm"/>
    <property type="evidence" value="ECO:0007669"/>
    <property type="project" value="TreeGrafter"/>
</dbReference>
<gene>
    <name evidence="3" type="ORF">M409DRAFT_67094</name>
</gene>
<dbReference type="OrthoDB" id="37537at2759"/>
<feature type="domain" description="NADP-dependent oxidoreductase" evidence="2">
    <location>
        <begin position="19"/>
        <end position="142"/>
    </location>
</feature>
<evidence type="ECO:0000259" key="2">
    <source>
        <dbReference type="Pfam" id="PF00248"/>
    </source>
</evidence>
<dbReference type="Pfam" id="PF00248">
    <property type="entry name" value="Aldo_ket_red"/>
    <property type="match status" value="2"/>
</dbReference>
<dbReference type="SUPFAM" id="SSF51430">
    <property type="entry name" value="NAD(P)-linked oxidoreductase"/>
    <property type="match status" value="1"/>
</dbReference>
<name>A0A6A6CF99_ZASCE</name>
<feature type="domain" description="NADP-dependent oxidoreductase" evidence="2">
    <location>
        <begin position="157"/>
        <end position="274"/>
    </location>
</feature>
<evidence type="ECO:0000313" key="3">
    <source>
        <dbReference type="EMBL" id="KAF2165741.1"/>
    </source>
</evidence>
<dbReference type="Gene3D" id="3.20.20.100">
    <property type="entry name" value="NADP-dependent oxidoreductase domain"/>
    <property type="match status" value="2"/>
</dbReference>
<dbReference type="InterPro" id="IPR023210">
    <property type="entry name" value="NADP_OxRdtase_dom"/>
</dbReference>
<dbReference type="InterPro" id="IPR050791">
    <property type="entry name" value="Aldo-Keto_reductase"/>
</dbReference>
<evidence type="ECO:0000256" key="1">
    <source>
        <dbReference type="ARBA" id="ARBA00023002"/>
    </source>
</evidence>